<gene>
    <name evidence="9" type="ORF">FNH06_00185</name>
</gene>
<feature type="domain" description="Cardiolipin synthase N-terminal" evidence="8">
    <location>
        <begin position="20"/>
        <end position="66"/>
    </location>
</feature>
<dbReference type="Proteomes" id="UP000318578">
    <property type="component" value="Unassembled WGS sequence"/>
</dbReference>
<dbReference type="AlphaFoldDB" id="A0A558ANS5"/>
<feature type="transmembrane region" description="Helical" evidence="6">
    <location>
        <begin position="7"/>
        <end position="27"/>
    </location>
</feature>
<dbReference type="RefSeq" id="WP_144631714.1">
    <property type="nucleotide sequence ID" value="NZ_BNAX01000008.1"/>
</dbReference>
<name>A0A558ANS5_9PSEU</name>
<keyword evidence="2" id="KW-1003">Cell membrane</keyword>
<reference evidence="9 10" key="1">
    <citation type="submission" date="2019-07" db="EMBL/GenBank/DDBJ databases">
        <title>New species of Amycolatopsis and Streptomyces.</title>
        <authorList>
            <person name="Duangmal K."/>
            <person name="Teo W.F.A."/>
            <person name="Lipun K."/>
        </authorList>
    </citation>
    <scope>NUCLEOTIDE SEQUENCE [LARGE SCALE GENOMIC DNA]</scope>
    <source>
        <strain evidence="9 10">JCM 30562</strain>
    </source>
</reference>
<proteinExistence type="predicted"/>
<dbReference type="GO" id="GO:0005886">
    <property type="term" value="C:plasma membrane"/>
    <property type="evidence" value="ECO:0007669"/>
    <property type="project" value="UniProtKB-SubCell"/>
</dbReference>
<accession>A0A558ANS5</accession>
<evidence type="ECO:0000256" key="6">
    <source>
        <dbReference type="SAM" id="Phobius"/>
    </source>
</evidence>
<evidence type="ECO:0000313" key="10">
    <source>
        <dbReference type="Proteomes" id="UP000318578"/>
    </source>
</evidence>
<dbReference type="Pfam" id="PF09851">
    <property type="entry name" value="SHOCT"/>
    <property type="match status" value="1"/>
</dbReference>
<dbReference type="InterPro" id="IPR018649">
    <property type="entry name" value="SHOCT"/>
</dbReference>
<dbReference type="EMBL" id="VJZA01000001">
    <property type="protein sequence ID" value="TVT25898.1"/>
    <property type="molecule type" value="Genomic_DNA"/>
</dbReference>
<organism evidence="9 10">
    <name type="scientific">Amycolatopsis acidiphila</name>
    <dbReference type="NCBI Taxonomy" id="715473"/>
    <lineage>
        <taxon>Bacteria</taxon>
        <taxon>Bacillati</taxon>
        <taxon>Actinomycetota</taxon>
        <taxon>Actinomycetes</taxon>
        <taxon>Pseudonocardiales</taxon>
        <taxon>Pseudonocardiaceae</taxon>
        <taxon>Amycolatopsis</taxon>
    </lineage>
</organism>
<keyword evidence="4 6" id="KW-1133">Transmembrane helix</keyword>
<evidence type="ECO:0000256" key="2">
    <source>
        <dbReference type="ARBA" id="ARBA00022475"/>
    </source>
</evidence>
<dbReference type="OrthoDB" id="7596142at2"/>
<dbReference type="InterPro" id="IPR027379">
    <property type="entry name" value="CLS_N"/>
</dbReference>
<feature type="transmembrane region" description="Helical" evidence="6">
    <location>
        <begin position="47"/>
        <end position="65"/>
    </location>
</feature>
<comment type="caution">
    <text evidence="9">The sequence shown here is derived from an EMBL/GenBank/DDBJ whole genome shotgun (WGS) entry which is preliminary data.</text>
</comment>
<sequence>MSGYPLLDLFLTMLWFFLWVLWLVLLFRVFGDLFRDDELSGWAKTGWTIFVCVLPFLGVLIYLIARGRGMGDREYQRARQRDQAFRAYVRDAAADVPRPNGSGDGALARLTRLRDHGDLTEEEYQRARAKLVAI</sequence>
<keyword evidence="10" id="KW-1185">Reference proteome</keyword>
<evidence type="ECO:0000256" key="3">
    <source>
        <dbReference type="ARBA" id="ARBA00022692"/>
    </source>
</evidence>
<keyword evidence="3 6" id="KW-0812">Transmembrane</keyword>
<evidence type="ECO:0000259" key="7">
    <source>
        <dbReference type="Pfam" id="PF09851"/>
    </source>
</evidence>
<feature type="domain" description="SHOCT" evidence="7">
    <location>
        <begin position="106"/>
        <end position="131"/>
    </location>
</feature>
<evidence type="ECO:0000256" key="1">
    <source>
        <dbReference type="ARBA" id="ARBA00004651"/>
    </source>
</evidence>
<evidence type="ECO:0000256" key="5">
    <source>
        <dbReference type="ARBA" id="ARBA00023136"/>
    </source>
</evidence>
<evidence type="ECO:0000256" key="4">
    <source>
        <dbReference type="ARBA" id="ARBA00022989"/>
    </source>
</evidence>
<comment type="subcellular location">
    <subcellularLocation>
        <location evidence="1">Cell membrane</location>
        <topology evidence="1">Multi-pass membrane protein</topology>
    </subcellularLocation>
</comment>
<keyword evidence="5 6" id="KW-0472">Membrane</keyword>
<evidence type="ECO:0000313" key="9">
    <source>
        <dbReference type="EMBL" id="TVT25898.1"/>
    </source>
</evidence>
<dbReference type="Pfam" id="PF13396">
    <property type="entry name" value="PLDc_N"/>
    <property type="match status" value="1"/>
</dbReference>
<protein>
    <submittedName>
        <fullName evidence="9">SHOCT domain-containing protein</fullName>
    </submittedName>
</protein>
<evidence type="ECO:0000259" key="8">
    <source>
        <dbReference type="Pfam" id="PF13396"/>
    </source>
</evidence>